<sequence>MTQLVAQAESASALPDDVLFLWWLALGIALFVVVPVVVFLLHRLLRTVGRVERSVIDLWNTATTVARNTATTWQLGGTGDALEALKAEALRHDALLDAAGQSAPQPTGGRP</sequence>
<gene>
    <name evidence="2" type="ORF">FB558_3648</name>
</gene>
<dbReference type="EMBL" id="VFPA01000002">
    <property type="protein sequence ID" value="TQM11104.1"/>
    <property type="molecule type" value="Genomic_DNA"/>
</dbReference>
<keyword evidence="1" id="KW-0812">Transmembrane</keyword>
<name>A0A543DP38_9PSEU</name>
<dbReference type="Proteomes" id="UP000315677">
    <property type="component" value="Unassembled WGS sequence"/>
</dbReference>
<evidence type="ECO:0000313" key="3">
    <source>
        <dbReference type="Proteomes" id="UP000315677"/>
    </source>
</evidence>
<dbReference type="RefSeq" id="WP_142054973.1">
    <property type="nucleotide sequence ID" value="NZ_VFPA01000002.1"/>
</dbReference>
<protein>
    <submittedName>
        <fullName evidence="2">Uncharacterized protein</fullName>
    </submittedName>
</protein>
<evidence type="ECO:0000313" key="2">
    <source>
        <dbReference type="EMBL" id="TQM11104.1"/>
    </source>
</evidence>
<proteinExistence type="predicted"/>
<keyword evidence="1" id="KW-0472">Membrane</keyword>
<evidence type="ECO:0000256" key="1">
    <source>
        <dbReference type="SAM" id="Phobius"/>
    </source>
</evidence>
<dbReference type="AlphaFoldDB" id="A0A543DP38"/>
<dbReference type="OrthoDB" id="5192521at2"/>
<keyword evidence="3" id="KW-1185">Reference proteome</keyword>
<reference evidence="2 3" key="1">
    <citation type="submission" date="2019-06" db="EMBL/GenBank/DDBJ databases">
        <title>Sequencing the genomes of 1000 actinobacteria strains.</title>
        <authorList>
            <person name="Klenk H.-P."/>
        </authorList>
    </citation>
    <scope>NUCLEOTIDE SEQUENCE [LARGE SCALE GENOMIC DNA]</scope>
    <source>
        <strain evidence="2 3">DSM 45301</strain>
    </source>
</reference>
<accession>A0A543DP38</accession>
<feature type="transmembrane region" description="Helical" evidence="1">
    <location>
        <begin position="20"/>
        <end position="41"/>
    </location>
</feature>
<keyword evidence="1" id="KW-1133">Transmembrane helix</keyword>
<comment type="caution">
    <text evidence="2">The sequence shown here is derived from an EMBL/GenBank/DDBJ whole genome shotgun (WGS) entry which is preliminary data.</text>
</comment>
<organism evidence="2 3">
    <name type="scientific">Pseudonocardia kunmingensis</name>
    <dbReference type="NCBI Taxonomy" id="630975"/>
    <lineage>
        <taxon>Bacteria</taxon>
        <taxon>Bacillati</taxon>
        <taxon>Actinomycetota</taxon>
        <taxon>Actinomycetes</taxon>
        <taxon>Pseudonocardiales</taxon>
        <taxon>Pseudonocardiaceae</taxon>
        <taxon>Pseudonocardia</taxon>
    </lineage>
</organism>